<keyword evidence="3 6" id="KW-0238">DNA-binding</keyword>
<evidence type="ECO:0000256" key="2">
    <source>
        <dbReference type="ARBA" id="ARBA00023015"/>
    </source>
</evidence>
<evidence type="ECO:0000256" key="1">
    <source>
        <dbReference type="ARBA" id="ARBA00022490"/>
    </source>
</evidence>
<dbReference type="EMBL" id="JBEPMA010000016">
    <property type="protein sequence ID" value="MET3618125.1"/>
    <property type="molecule type" value="Genomic_DNA"/>
</dbReference>
<dbReference type="PANTHER" id="PTHR37299:SF2">
    <property type="entry name" value="HTH LYTTR-TYPE DOMAIN-CONTAINING PROTEIN"/>
    <property type="match status" value="1"/>
</dbReference>
<protein>
    <submittedName>
        <fullName evidence="6">DNA-binding LytR/AlgR family response regulator</fullName>
    </submittedName>
</protein>
<evidence type="ECO:0000313" key="6">
    <source>
        <dbReference type="EMBL" id="MET3618125.1"/>
    </source>
</evidence>
<proteinExistence type="predicted"/>
<keyword evidence="4" id="KW-0804">Transcription</keyword>
<accession>A0ABV2JDY7</accession>
<dbReference type="PANTHER" id="PTHR37299">
    <property type="entry name" value="TRANSCRIPTIONAL REGULATOR-RELATED"/>
    <property type="match status" value="1"/>
</dbReference>
<evidence type="ECO:0000259" key="5">
    <source>
        <dbReference type="PROSITE" id="PS50930"/>
    </source>
</evidence>
<reference evidence="6 7" key="1">
    <citation type="submission" date="2024-06" db="EMBL/GenBank/DDBJ databases">
        <title>Genomic Encyclopedia of Type Strains, Phase IV (KMG-IV): sequencing the most valuable type-strain genomes for metagenomic binning, comparative biology and taxonomic classification.</title>
        <authorList>
            <person name="Goeker M."/>
        </authorList>
    </citation>
    <scope>NUCLEOTIDE SEQUENCE [LARGE SCALE GENOMIC DNA]</scope>
    <source>
        <strain evidence="6 7">DSM 21460</strain>
    </source>
</reference>
<keyword evidence="2" id="KW-0805">Transcription regulation</keyword>
<dbReference type="InterPro" id="IPR007492">
    <property type="entry name" value="LytTR_DNA-bd_dom"/>
</dbReference>
<evidence type="ECO:0000256" key="4">
    <source>
        <dbReference type="ARBA" id="ARBA00023163"/>
    </source>
</evidence>
<evidence type="ECO:0000256" key="3">
    <source>
        <dbReference type="ARBA" id="ARBA00023125"/>
    </source>
</evidence>
<evidence type="ECO:0000313" key="7">
    <source>
        <dbReference type="Proteomes" id="UP001549162"/>
    </source>
</evidence>
<feature type="domain" description="HTH LytTR-type" evidence="5">
    <location>
        <begin position="42"/>
        <end position="145"/>
    </location>
</feature>
<dbReference type="SMART" id="SM00850">
    <property type="entry name" value="LytTR"/>
    <property type="match status" value="1"/>
</dbReference>
<dbReference type="RefSeq" id="WP_354369179.1">
    <property type="nucleotide sequence ID" value="NZ_JBEPMA010000016.1"/>
</dbReference>
<dbReference type="Pfam" id="PF04397">
    <property type="entry name" value="LytTR"/>
    <property type="match status" value="1"/>
</dbReference>
<name>A0ABV2JDY7_9FIRM</name>
<dbReference type="Proteomes" id="UP001549162">
    <property type="component" value="Unassembled WGS sequence"/>
</dbReference>
<keyword evidence="1" id="KW-0963">Cytoplasm</keyword>
<organism evidence="6 7">
    <name type="scientific">Peptoniphilus olsenii</name>
    <dbReference type="NCBI Taxonomy" id="411570"/>
    <lineage>
        <taxon>Bacteria</taxon>
        <taxon>Bacillati</taxon>
        <taxon>Bacillota</taxon>
        <taxon>Tissierellia</taxon>
        <taxon>Tissierellales</taxon>
        <taxon>Peptoniphilaceae</taxon>
        <taxon>Peptoniphilus</taxon>
    </lineage>
</organism>
<dbReference type="GO" id="GO:0003677">
    <property type="term" value="F:DNA binding"/>
    <property type="evidence" value="ECO:0007669"/>
    <property type="project" value="UniProtKB-KW"/>
</dbReference>
<sequence>MKIEIKINKNLKEPILTIEAPSLNEDIKKITDYINTIKTDVLAGEYMDKIEVINQDEIIKIFAQDKKVYALVHNKILTLKLPLYEIEKRLRNSFLRISNSEIINVKKIKSIDLDFIGTICITLSNSESVYCSRRYVSIIRKKLGI</sequence>
<dbReference type="Gene3D" id="2.40.50.1020">
    <property type="entry name" value="LytTr DNA-binding domain"/>
    <property type="match status" value="1"/>
</dbReference>
<comment type="caution">
    <text evidence="6">The sequence shown here is derived from an EMBL/GenBank/DDBJ whole genome shotgun (WGS) entry which is preliminary data.</text>
</comment>
<keyword evidence="7" id="KW-1185">Reference proteome</keyword>
<dbReference type="PROSITE" id="PS50930">
    <property type="entry name" value="HTH_LYTTR"/>
    <property type="match status" value="1"/>
</dbReference>
<dbReference type="InterPro" id="IPR046947">
    <property type="entry name" value="LytR-like"/>
</dbReference>
<gene>
    <name evidence="6" type="ORF">ABID14_001760</name>
</gene>